<proteinExistence type="predicted"/>
<keyword evidence="1" id="KW-0472">Membrane</keyword>
<evidence type="ECO:0000313" key="3">
    <source>
        <dbReference type="Proteomes" id="UP001172457"/>
    </source>
</evidence>
<evidence type="ECO:0000256" key="1">
    <source>
        <dbReference type="SAM" id="Phobius"/>
    </source>
</evidence>
<keyword evidence="1" id="KW-1133">Transmembrane helix</keyword>
<evidence type="ECO:0000313" key="2">
    <source>
        <dbReference type="EMBL" id="KAJ9556873.1"/>
    </source>
</evidence>
<sequence length="80" mass="9222">MTKTLNKQKCIILFICFYAAEVLYPPLLVVGNWVDSTNITPQGGVFVYVNKLLRQSFTELVIRKLLSFNYFDNEDLTTVI</sequence>
<name>A0AA38T9I1_9ASTR</name>
<feature type="transmembrane region" description="Helical" evidence="1">
    <location>
        <begin position="12"/>
        <end position="34"/>
    </location>
</feature>
<protein>
    <submittedName>
        <fullName evidence="2">Uncharacterized protein</fullName>
    </submittedName>
</protein>
<keyword evidence="1" id="KW-0812">Transmembrane</keyword>
<gene>
    <name evidence="2" type="ORF">OSB04_011487</name>
</gene>
<dbReference type="AlphaFoldDB" id="A0AA38T9I1"/>
<comment type="caution">
    <text evidence="2">The sequence shown here is derived from an EMBL/GenBank/DDBJ whole genome shotgun (WGS) entry which is preliminary data.</text>
</comment>
<organism evidence="2 3">
    <name type="scientific">Centaurea solstitialis</name>
    <name type="common">yellow star-thistle</name>
    <dbReference type="NCBI Taxonomy" id="347529"/>
    <lineage>
        <taxon>Eukaryota</taxon>
        <taxon>Viridiplantae</taxon>
        <taxon>Streptophyta</taxon>
        <taxon>Embryophyta</taxon>
        <taxon>Tracheophyta</taxon>
        <taxon>Spermatophyta</taxon>
        <taxon>Magnoliopsida</taxon>
        <taxon>eudicotyledons</taxon>
        <taxon>Gunneridae</taxon>
        <taxon>Pentapetalae</taxon>
        <taxon>asterids</taxon>
        <taxon>campanulids</taxon>
        <taxon>Asterales</taxon>
        <taxon>Asteraceae</taxon>
        <taxon>Carduoideae</taxon>
        <taxon>Cardueae</taxon>
        <taxon>Centaureinae</taxon>
        <taxon>Centaurea</taxon>
    </lineage>
</organism>
<dbReference type="Proteomes" id="UP001172457">
    <property type="component" value="Chromosome 3"/>
</dbReference>
<keyword evidence="3" id="KW-1185">Reference proteome</keyword>
<dbReference type="EMBL" id="JARYMX010000003">
    <property type="protein sequence ID" value="KAJ9556873.1"/>
    <property type="molecule type" value="Genomic_DNA"/>
</dbReference>
<accession>A0AA38T9I1</accession>
<reference evidence="2" key="1">
    <citation type="submission" date="2023-03" db="EMBL/GenBank/DDBJ databases">
        <title>Chromosome-scale reference genome and RAD-based genetic map of yellow starthistle (Centaurea solstitialis) reveal putative structural variation and QTLs associated with invader traits.</title>
        <authorList>
            <person name="Reatini B."/>
            <person name="Cang F.A."/>
            <person name="Jiang Q."/>
            <person name="Mckibben M.T.W."/>
            <person name="Barker M.S."/>
            <person name="Rieseberg L.H."/>
            <person name="Dlugosch K.M."/>
        </authorList>
    </citation>
    <scope>NUCLEOTIDE SEQUENCE</scope>
    <source>
        <strain evidence="2">CAN-66</strain>
        <tissue evidence="2">Leaf</tissue>
    </source>
</reference>